<name>A0A6P2D6C7_9BACT</name>
<protein>
    <submittedName>
        <fullName evidence="1">Uncharacterized protein</fullName>
    </submittedName>
</protein>
<dbReference type="EMBL" id="LR593886">
    <property type="protein sequence ID" value="VTR95684.1"/>
    <property type="molecule type" value="Genomic_DNA"/>
</dbReference>
<organism evidence="1 2">
    <name type="scientific">Gemmata massiliana</name>
    <dbReference type="NCBI Taxonomy" id="1210884"/>
    <lineage>
        <taxon>Bacteria</taxon>
        <taxon>Pseudomonadati</taxon>
        <taxon>Planctomycetota</taxon>
        <taxon>Planctomycetia</taxon>
        <taxon>Gemmatales</taxon>
        <taxon>Gemmataceae</taxon>
        <taxon>Gemmata</taxon>
    </lineage>
</organism>
<dbReference type="AlphaFoldDB" id="A0A6P2D6C7"/>
<proteinExistence type="predicted"/>
<dbReference type="KEGG" id="gms:SOIL9_20300"/>
<accession>A0A6P2D6C7</accession>
<keyword evidence="2" id="KW-1185">Reference proteome</keyword>
<reference evidence="1 2" key="1">
    <citation type="submission" date="2019-05" db="EMBL/GenBank/DDBJ databases">
        <authorList>
            <consortium name="Science for Life Laboratories"/>
        </authorList>
    </citation>
    <scope>NUCLEOTIDE SEQUENCE [LARGE SCALE GENOMIC DNA]</scope>
    <source>
        <strain evidence="1">Soil9</strain>
    </source>
</reference>
<dbReference type="Proteomes" id="UP000464178">
    <property type="component" value="Chromosome"/>
</dbReference>
<evidence type="ECO:0000313" key="1">
    <source>
        <dbReference type="EMBL" id="VTR95684.1"/>
    </source>
</evidence>
<sequence length="65" mass="7136">MCARFTEPTERLIVAAGLNELKRLTSEFTRKSWPTVRPVTVKLLSEVLQALRGASLLPASINSPA</sequence>
<evidence type="ECO:0000313" key="2">
    <source>
        <dbReference type="Proteomes" id="UP000464178"/>
    </source>
</evidence>
<gene>
    <name evidence="1" type="ORF">SOIL9_20300</name>
</gene>